<accession>A0A7V5HQ93</accession>
<protein>
    <submittedName>
        <fullName evidence="2">Peroxidase</fullName>
    </submittedName>
</protein>
<evidence type="ECO:0000313" key="2">
    <source>
        <dbReference type="EMBL" id="HHF53316.1"/>
    </source>
</evidence>
<proteinExistence type="predicted"/>
<dbReference type="InterPro" id="IPR003779">
    <property type="entry name" value="CMD-like"/>
</dbReference>
<comment type="caution">
    <text evidence="2">The sequence shown here is derived from an EMBL/GenBank/DDBJ whole genome shotgun (WGS) entry which is preliminary data.</text>
</comment>
<dbReference type="GO" id="GO:0051920">
    <property type="term" value="F:peroxiredoxin activity"/>
    <property type="evidence" value="ECO:0007669"/>
    <property type="project" value="InterPro"/>
</dbReference>
<evidence type="ECO:0000259" key="1">
    <source>
        <dbReference type="Pfam" id="PF02627"/>
    </source>
</evidence>
<dbReference type="Proteomes" id="UP000886050">
    <property type="component" value="Unassembled WGS sequence"/>
</dbReference>
<dbReference type="InterPro" id="IPR004675">
    <property type="entry name" value="AhpD_core"/>
</dbReference>
<dbReference type="PANTHER" id="PTHR35446:SF2">
    <property type="entry name" value="CARBOXYMUCONOLACTONE DECARBOXYLASE-LIKE DOMAIN-CONTAINING PROTEIN"/>
    <property type="match status" value="1"/>
</dbReference>
<dbReference type="NCBIfam" id="TIGR01926">
    <property type="entry name" value="peroxid_rel"/>
    <property type="match status" value="1"/>
</dbReference>
<dbReference type="AlphaFoldDB" id="A0A7V5HQ93"/>
<dbReference type="PANTHER" id="PTHR35446">
    <property type="entry name" value="SI:CH211-175M2.5"/>
    <property type="match status" value="1"/>
</dbReference>
<feature type="domain" description="Carboxymuconolactone decarboxylase-like" evidence="1">
    <location>
        <begin position="48"/>
        <end position="89"/>
    </location>
</feature>
<dbReference type="SUPFAM" id="SSF69118">
    <property type="entry name" value="AhpD-like"/>
    <property type="match status" value="1"/>
</dbReference>
<dbReference type="EMBL" id="DRTX01000154">
    <property type="protein sequence ID" value="HHF53316.1"/>
    <property type="molecule type" value="Genomic_DNA"/>
</dbReference>
<name>A0A7V5HQ93_UNCW3</name>
<dbReference type="NCBIfam" id="TIGR00778">
    <property type="entry name" value="ahpD_dom"/>
    <property type="match status" value="1"/>
</dbReference>
<dbReference type="Gene3D" id="1.20.1290.10">
    <property type="entry name" value="AhpD-like"/>
    <property type="match status" value="1"/>
</dbReference>
<reference evidence="2" key="1">
    <citation type="journal article" date="2020" name="mSystems">
        <title>Genome- and Community-Level Interaction Insights into Carbon Utilization and Element Cycling Functions of Hydrothermarchaeota in Hydrothermal Sediment.</title>
        <authorList>
            <person name="Zhou Z."/>
            <person name="Liu Y."/>
            <person name="Xu W."/>
            <person name="Pan J."/>
            <person name="Luo Z.H."/>
            <person name="Li M."/>
        </authorList>
    </citation>
    <scope>NUCLEOTIDE SEQUENCE [LARGE SCALE GENOMIC DNA]</scope>
    <source>
        <strain evidence="2">HyVt-96</strain>
    </source>
</reference>
<keyword evidence="2" id="KW-0560">Oxidoreductase</keyword>
<sequence length="185" mass="21651">MAWIKVIDERESTGKLRKIYEEIKSSRGKIANILKIHSLNPQSMKDHLNLYLTIMFGPSGLSREEREMIAVVVSSINRCDYCLNHHAEALNFYWKDKEKLEKFKKDFTQVGLPPRHKRMLEYAAKLTKEPYNLKENDVKLLREAGFNDEDILNINLISSYFNFVNRIALGLGVEFSEEEVKGYKY</sequence>
<dbReference type="InterPro" id="IPR029032">
    <property type="entry name" value="AhpD-like"/>
</dbReference>
<organism evidence="2">
    <name type="scientific">candidate division WOR-3 bacterium</name>
    <dbReference type="NCBI Taxonomy" id="2052148"/>
    <lineage>
        <taxon>Bacteria</taxon>
        <taxon>Bacteria division WOR-3</taxon>
    </lineage>
</organism>
<gene>
    <name evidence="2" type="ORF">ENL43_03015</name>
</gene>
<keyword evidence="2" id="KW-0575">Peroxidase</keyword>
<dbReference type="InterPro" id="IPR010195">
    <property type="entry name" value="Uncharacterised_peroxidase-rel"/>
</dbReference>
<dbReference type="Pfam" id="PF02627">
    <property type="entry name" value="CMD"/>
    <property type="match status" value="1"/>
</dbReference>